<name>A0A1D7U1G3_9HYPH</name>
<feature type="region of interest" description="Disordered" evidence="1">
    <location>
        <begin position="73"/>
        <end position="140"/>
    </location>
</feature>
<dbReference type="AlphaFoldDB" id="A0A1D7U1G3"/>
<proteinExistence type="predicted"/>
<dbReference type="Proteomes" id="UP000094969">
    <property type="component" value="Chromosome"/>
</dbReference>
<sequence>MLLRKTGTHFFAQCSVTETRTTIMIRKTLIAAATTLVLGVGFVGLGGVAAPSSAQAQWRDYDRPYYGQRRHYRERAYRPQRPAYGRTYGRSYNVPAGPGGLGRAGVLPDGRRFYTPPGRELPGGQTYETSPRGQGTGGYN</sequence>
<accession>A0A1D7U1G3</accession>
<evidence type="ECO:0000313" key="2">
    <source>
        <dbReference type="EMBL" id="AOO81207.1"/>
    </source>
</evidence>
<organism evidence="2 3">
    <name type="scientific">Bosea vaviloviae</name>
    <dbReference type="NCBI Taxonomy" id="1526658"/>
    <lineage>
        <taxon>Bacteria</taxon>
        <taxon>Pseudomonadati</taxon>
        <taxon>Pseudomonadota</taxon>
        <taxon>Alphaproteobacteria</taxon>
        <taxon>Hyphomicrobiales</taxon>
        <taxon>Boseaceae</taxon>
        <taxon>Bosea</taxon>
    </lineage>
</organism>
<protein>
    <submittedName>
        <fullName evidence="2">Uncharacterized protein</fullName>
    </submittedName>
</protein>
<evidence type="ECO:0000313" key="3">
    <source>
        <dbReference type="Proteomes" id="UP000094969"/>
    </source>
</evidence>
<evidence type="ECO:0000256" key="1">
    <source>
        <dbReference type="SAM" id="MobiDB-lite"/>
    </source>
</evidence>
<dbReference type="EMBL" id="CP017147">
    <property type="protein sequence ID" value="AOO81207.1"/>
    <property type="molecule type" value="Genomic_DNA"/>
</dbReference>
<dbReference type="KEGG" id="bvv:BHK69_12690"/>
<gene>
    <name evidence="2" type="ORF">BHK69_12690</name>
</gene>
<keyword evidence="3" id="KW-1185">Reference proteome</keyword>
<reference evidence="2 3" key="1">
    <citation type="journal article" date="2015" name="Antonie Van Leeuwenhoek">
        <title>Bosea vaviloviae sp. nov., a new species of slow-growing rhizobia isolated from nodules of the relict species Vavilovia formosa (Stev.) Fed.</title>
        <authorList>
            <person name="Safronova V.I."/>
            <person name="Kuznetsova I.G."/>
            <person name="Sazanova A.L."/>
            <person name="Kimeklis A.K."/>
            <person name="Belimov A.A."/>
            <person name="Andronov E.E."/>
            <person name="Pinaev A.G."/>
            <person name="Chizhevskaya E.P."/>
            <person name="Pukhaev A.R."/>
            <person name="Popov K.P."/>
            <person name="Willems A."/>
            <person name="Tikhonovich I.A."/>
        </authorList>
    </citation>
    <scope>NUCLEOTIDE SEQUENCE [LARGE SCALE GENOMIC DNA]</scope>
    <source>
        <strain evidence="2 3">Vaf18</strain>
    </source>
</reference>